<evidence type="ECO:0000256" key="2">
    <source>
        <dbReference type="SAM" id="SignalP"/>
    </source>
</evidence>
<dbReference type="Proteomes" id="UP000193920">
    <property type="component" value="Unassembled WGS sequence"/>
</dbReference>
<keyword evidence="1" id="KW-1133">Transmembrane helix</keyword>
<evidence type="ECO:0008006" key="5">
    <source>
        <dbReference type="Google" id="ProtNLM"/>
    </source>
</evidence>
<keyword evidence="4" id="KW-1185">Reference proteome</keyword>
<protein>
    <recommendedName>
        <fullName evidence="5">Gingipain domain-containing protein</fullName>
    </recommendedName>
</protein>
<feature type="transmembrane region" description="Helical" evidence="1">
    <location>
        <begin position="870"/>
        <end position="888"/>
    </location>
</feature>
<comment type="caution">
    <text evidence="3">The sequence shown here is derived from an EMBL/GenBank/DDBJ whole genome shotgun (WGS) entry which is preliminary data.</text>
</comment>
<evidence type="ECO:0000256" key="1">
    <source>
        <dbReference type="SAM" id="Phobius"/>
    </source>
</evidence>
<evidence type="ECO:0000313" key="3">
    <source>
        <dbReference type="EMBL" id="ORY20470.1"/>
    </source>
</evidence>
<feature type="chain" id="PRO_5012892262" description="Gingipain domain-containing protein" evidence="2">
    <location>
        <begin position="27"/>
        <end position="893"/>
    </location>
</feature>
<feature type="signal peptide" evidence="2">
    <location>
        <begin position="1"/>
        <end position="26"/>
    </location>
</feature>
<reference evidence="3 4" key="1">
    <citation type="submission" date="2016-08" db="EMBL/GenBank/DDBJ databases">
        <title>A Parts List for Fungal Cellulosomes Revealed by Comparative Genomics.</title>
        <authorList>
            <consortium name="DOE Joint Genome Institute"/>
            <person name="Haitjema C.H."/>
            <person name="Gilmore S.P."/>
            <person name="Henske J.K."/>
            <person name="Solomon K.V."/>
            <person name="De Groot R."/>
            <person name="Kuo A."/>
            <person name="Mondo S.J."/>
            <person name="Salamov A.A."/>
            <person name="Labutti K."/>
            <person name="Zhao Z."/>
            <person name="Chiniquy J."/>
            <person name="Barry K."/>
            <person name="Brewer H.M."/>
            <person name="Purvine S.O."/>
            <person name="Wright A.T."/>
            <person name="Boxma B."/>
            <person name="Van Alen T."/>
            <person name="Hackstein J.H."/>
            <person name="Baker S.E."/>
            <person name="Grigoriev I.V."/>
            <person name="O'Malley M.A."/>
        </authorList>
    </citation>
    <scope>NUCLEOTIDE SEQUENCE [LARGE SCALE GENOMIC DNA]</scope>
    <source>
        <strain evidence="3 4">G1</strain>
    </source>
</reference>
<sequence length="893" mass="102665">MENSYSLLKSFFTILFIIIILPLTTASDIWKTIIEYETNELKNKNDEQSYATLINSLIEIITGSEDYKNNTLTSNGNFLSWENNDGTPNCYSPRIRVIQNSDKYNKKSDLTNNVNIQSSNDSSNVSSRVTVSVFQPFYDIDFNFMKTYSTEGTRIAEAFGGKSKTYTKNEATIDAIATALESDTIVIFDTHGSTNFENKDDKKDHTSRATSYIALSTDIGITEKDKKADYGKYGKYYHFYKSGSMYIVDGTVIANHMKKKANHNLVWMASCLSMATEGLVKPLREAGVEVVYGYSQSIKADCDWDPQYKGLSFKEAIKRYAAFPIIVSDQDDYPGKDKVNNFQEPVSNWSIDTWLAYNNKGNLNEKCYVKSVNEFGICVNKNNCKMLNGQKGNANYYPGSCTGLSDIQCCIKTVTTLKNGKELPSEGKCNNIKDCPTSSSFHSFTQYSDECPGNNDVKLCVLNEYLFAIGVKRLTSYTYIINSLWWHFLGYLDDYIKHYIQNIEERTKYINNIFEHLQYSEDIKDLEDKMSIRQVGFYLGSNKFGTIFEFKGNKWTSSSHELEKDKNGGLVKPNNTNEWDWVTLDLTGYTYKSPDALAKTLEKNYKYFGYFKEDSFNSLCNNSQDFAYWCLKIIRDSKMFVPRYEIDYVKNFFTILPPNSDIDEVKTFAVNVINNTINSCKVDYIEMNIHIEVMNYLFNILLTYGLSKSGNCFIDDFKNHICKGYSVCSSYSYYGYKNTDSASISNIVYSDNGKELCYNFNNSDSDNNNEPNNDDLYYDYPTDYLDDDYFNYDETTEYLWDDEPNQEQTTTTKISSTAKNTSTTTIKITTTIYSYEIDTDDPSDTRFNDDQHYNYDEENDDEELNNDKKFWLLVGLGAIWSAITYIFCCHCCH</sequence>
<dbReference type="EMBL" id="MCOG01000289">
    <property type="protein sequence ID" value="ORY20470.1"/>
    <property type="molecule type" value="Genomic_DNA"/>
</dbReference>
<keyword evidence="2" id="KW-0732">Signal</keyword>
<dbReference type="AlphaFoldDB" id="A0A1Y2ADV7"/>
<keyword evidence="1" id="KW-0812">Transmembrane</keyword>
<dbReference type="OrthoDB" id="2179173at2759"/>
<gene>
    <name evidence="3" type="ORF">LY90DRAFT_633679</name>
</gene>
<accession>A0A1Y2ADV7</accession>
<keyword evidence="1" id="KW-0472">Membrane</keyword>
<organism evidence="3 4">
    <name type="scientific">Neocallimastix californiae</name>
    <dbReference type="NCBI Taxonomy" id="1754190"/>
    <lineage>
        <taxon>Eukaryota</taxon>
        <taxon>Fungi</taxon>
        <taxon>Fungi incertae sedis</taxon>
        <taxon>Chytridiomycota</taxon>
        <taxon>Chytridiomycota incertae sedis</taxon>
        <taxon>Neocallimastigomycetes</taxon>
        <taxon>Neocallimastigales</taxon>
        <taxon>Neocallimastigaceae</taxon>
        <taxon>Neocallimastix</taxon>
    </lineage>
</organism>
<proteinExistence type="predicted"/>
<name>A0A1Y2ADV7_9FUNG</name>
<evidence type="ECO:0000313" key="4">
    <source>
        <dbReference type="Proteomes" id="UP000193920"/>
    </source>
</evidence>